<dbReference type="RefSeq" id="XP_009023271.1">
    <property type="nucleotide sequence ID" value="XM_009025023.1"/>
</dbReference>
<evidence type="ECO:0000256" key="1">
    <source>
        <dbReference type="SAM" id="Phobius"/>
    </source>
</evidence>
<proteinExistence type="predicted"/>
<evidence type="ECO:0000313" key="3">
    <source>
        <dbReference type="EnsemblMetazoa" id="HelroP162980"/>
    </source>
</evidence>
<gene>
    <name evidence="3" type="primary">20199874</name>
    <name evidence="2" type="ORF">HELRODRAFT_162980</name>
</gene>
<dbReference type="KEGG" id="hro:HELRODRAFT_162980"/>
<organism evidence="3 4">
    <name type="scientific">Helobdella robusta</name>
    <name type="common">Californian leech</name>
    <dbReference type="NCBI Taxonomy" id="6412"/>
    <lineage>
        <taxon>Eukaryota</taxon>
        <taxon>Metazoa</taxon>
        <taxon>Spiralia</taxon>
        <taxon>Lophotrochozoa</taxon>
        <taxon>Annelida</taxon>
        <taxon>Clitellata</taxon>
        <taxon>Hirudinea</taxon>
        <taxon>Rhynchobdellida</taxon>
        <taxon>Glossiphoniidae</taxon>
        <taxon>Helobdella</taxon>
    </lineage>
</organism>
<dbReference type="AlphaFoldDB" id="T1ETH4"/>
<dbReference type="CTD" id="20199874"/>
<keyword evidence="4" id="KW-1185">Reference proteome</keyword>
<reference evidence="4" key="1">
    <citation type="submission" date="2012-12" db="EMBL/GenBank/DDBJ databases">
        <authorList>
            <person name="Hellsten U."/>
            <person name="Grimwood J."/>
            <person name="Chapman J.A."/>
            <person name="Shapiro H."/>
            <person name="Aerts A."/>
            <person name="Otillar R.P."/>
            <person name="Terry A.Y."/>
            <person name="Boore J.L."/>
            <person name="Simakov O."/>
            <person name="Marletaz F."/>
            <person name="Cho S.-J."/>
            <person name="Edsinger-Gonzales E."/>
            <person name="Havlak P."/>
            <person name="Kuo D.-H."/>
            <person name="Larsson T."/>
            <person name="Lv J."/>
            <person name="Arendt D."/>
            <person name="Savage R."/>
            <person name="Osoegawa K."/>
            <person name="de Jong P."/>
            <person name="Lindberg D.R."/>
            <person name="Seaver E.C."/>
            <person name="Weisblat D.A."/>
            <person name="Putnam N.H."/>
            <person name="Grigoriev I.V."/>
            <person name="Rokhsar D.S."/>
        </authorList>
    </citation>
    <scope>NUCLEOTIDE SEQUENCE</scope>
</reference>
<accession>T1ETH4</accession>
<name>T1ETH4_HELRO</name>
<keyword evidence="1" id="KW-0472">Membrane</keyword>
<dbReference type="Proteomes" id="UP000015101">
    <property type="component" value="Unassembled WGS sequence"/>
</dbReference>
<dbReference type="GeneID" id="20199874"/>
<keyword evidence="1" id="KW-0812">Transmembrane</keyword>
<reference evidence="2 4" key="2">
    <citation type="journal article" date="2013" name="Nature">
        <title>Insights into bilaterian evolution from three spiralian genomes.</title>
        <authorList>
            <person name="Simakov O."/>
            <person name="Marletaz F."/>
            <person name="Cho S.J."/>
            <person name="Edsinger-Gonzales E."/>
            <person name="Havlak P."/>
            <person name="Hellsten U."/>
            <person name="Kuo D.H."/>
            <person name="Larsson T."/>
            <person name="Lv J."/>
            <person name="Arendt D."/>
            <person name="Savage R."/>
            <person name="Osoegawa K."/>
            <person name="de Jong P."/>
            <person name="Grimwood J."/>
            <person name="Chapman J.A."/>
            <person name="Shapiro H."/>
            <person name="Aerts A."/>
            <person name="Otillar R.P."/>
            <person name="Terry A.Y."/>
            <person name="Boore J.L."/>
            <person name="Grigoriev I.V."/>
            <person name="Lindberg D.R."/>
            <person name="Seaver E.C."/>
            <person name="Weisblat D.A."/>
            <person name="Putnam N.H."/>
            <person name="Rokhsar D.S."/>
        </authorList>
    </citation>
    <scope>NUCLEOTIDE SEQUENCE</scope>
</reference>
<evidence type="ECO:0000313" key="4">
    <source>
        <dbReference type="Proteomes" id="UP000015101"/>
    </source>
</evidence>
<dbReference type="HOGENOM" id="CLU_2309023_0_0_1"/>
<dbReference type="InParanoid" id="T1ETH4"/>
<keyword evidence="1" id="KW-1133">Transmembrane helix</keyword>
<dbReference type="EnsemblMetazoa" id="HelroT162980">
    <property type="protein sequence ID" value="HelroP162980"/>
    <property type="gene ID" value="HelroG162980"/>
</dbReference>
<feature type="transmembrane region" description="Helical" evidence="1">
    <location>
        <begin position="26"/>
        <end position="45"/>
    </location>
</feature>
<dbReference type="EMBL" id="AMQM01001251">
    <property type="status" value="NOT_ANNOTATED_CDS"/>
    <property type="molecule type" value="Genomic_DNA"/>
</dbReference>
<sequence length="100" mass="10840">MSLLVQSELLNIGKNYGEPQDSSTSSWLAVITALYMCIVVIGTIVHPGSRPPANPAVHPSEFGKWGDDDNNLYGEDGYFKSVDENMKNIIKSPNSGELGL</sequence>
<evidence type="ECO:0000313" key="2">
    <source>
        <dbReference type="EMBL" id="ESN99432.1"/>
    </source>
</evidence>
<protein>
    <submittedName>
        <fullName evidence="2 3">Uncharacterized protein</fullName>
    </submittedName>
</protein>
<dbReference type="EMBL" id="KB097143">
    <property type="protein sequence ID" value="ESN99432.1"/>
    <property type="molecule type" value="Genomic_DNA"/>
</dbReference>
<reference evidence="3" key="3">
    <citation type="submission" date="2015-06" db="UniProtKB">
        <authorList>
            <consortium name="EnsemblMetazoa"/>
        </authorList>
    </citation>
    <scope>IDENTIFICATION</scope>
</reference>